<evidence type="ECO:0000313" key="2">
    <source>
        <dbReference type="Proteomes" id="UP000604825"/>
    </source>
</evidence>
<sequence>MASRSTLSAAYTSPPSAGAWAASIELSLAVVYDTSVHLRGEQKDVKQLLKVSQGRGHIQQVPGLVGASKAWLHGLPLRSFLV</sequence>
<organism evidence="1 2">
    <name type="scientific">Miscanthus lutarioriparius</name>
    <dbReference type="NCBI Taxonomy" id="422564"/>
    <lineage>
        <taxon>Eukaryota</taxon>
        <taxon>Viridiplantae</taxon>
        <taxon>Streptophyta</taxon>
        <taxon>Embryophyta</taxon>
        <taxon>Tracheophyta</taxon>
        <taxon>Spermatophyta</taxon>
        <taxon>Magnoliopsida</taxon>
        <taxon>Liliopsida</taxon>
        <taxon>Poales</taxon>
        <taxon>Poaceae</taxon>
        <taxon>PACMAD clade</taxon>
        <taxon>Panicoideae</taxon>
        <taxon>Andropogonodae</taxon>
        <taxon>Andropogoneae</taxon>
        <taxon>Saccharinae</taxon>
        <taxon>Miscanthus</taxon>
    </lineage>
</organism>
<reference evidence="1" key="1">
    <citation type="submission" date="2020-10" db="EMBL/GenBank/DDBJ databases">
        <authorList>
            <person name="Han B."/>
            <person name="Lu T."/>
            <person name="Zhao Q."/>
            <person name="Huang X."/>
            <person name="Zhao Y."/>
        </authorList>
    </citation>
    <scope>NUCLEOTIDE SEQUENCE</scope>
</reference>
<comment type="caution">
    <text evidence="1">The sequence shown here is derived from an EMBL/GenBank/DDBJ whole genome shotgun (WGS) entry which is preliminary data.</text>
</comment>
<evidence type="ECO:0000313" key="1">
    <source>
        <dbReference type="EMBL" id="CAD6212707.1"/>
    </source>
</evidence>
<dbReference type="Proteomes" id="UP000604825">
    <property type="component" value="Unassembled WGS sequence"/>
</dbReference>
<dbReference type="AlphaFoldDB" id="A0A811MNW8"/>
<name>A0A811MNW8_9POAL</name>
<protein>
    <submittedName>
        <fullName evidence="1">Uncharacterized protein</fullName>
    </submittedName>
</protein>
<accession>A0A811MNW8</accession>
<keyword evidence="2" id="KW-1185">Reference proteome</keyword>
<dbReference type="EMBL" id="CAJGYO010000002">
    <property type="protein sequence ID" value="CAD6212707.1"/>
    <property type="molecule type" value="Genomic_DNA"/>
</dbReference>
<proteinExistence type="predicted"/>
<gene>
    <name evidence="1" type="ORF">NCGR_LOCUS8458</name>
</gene>